<evidence type="ECO:0000256" key="4">
    <source>
        <dbReference type="ARBA" id="ARBA00009375"/>
    </source>
</evidence>
<feature type="compositionally biased region" description="Basic residues" evidence="16">
    <location>
        <begin position="117"/>
        <end position="130"/>
    </location>
</feature>
<dbReference type="Pfam" id="PF01416">
    <property type="entry name" value="PseudoU_synth_1"/>
    <property type="match status" value="1"/>
</dbReference>
<comment type="catalytic activity">
    <reaction evidence="1">
        <text>a uridine in mRNA = a pseudouridine in mRNA</text>
        <dbReference type="Rhea" id="RHEA:56644"/>
        <dbReference type="Rhea" id="RHEA-COMP:14658"/>
        <dbReference type="Rhea" id="RHEA-COMP:14659"/>
        <dbReference type="ChEBI" id="CHEBI:65314"/>
        <dbReference type="ChEBI" id="CHEBI:65315"/>
    </reaction>
</comment>
<feature type="transmembrane region" description="Helical" evidence="17">
    <location>
        <begin position="695"/>
        <end position="713"/>
    </location>
</feature>
<dbReference type="InterPro" id="IPR041708">
    <property type="entry name" value="PUS1/PUS2-like"/>
</dbReference>
<evidence type="ECO:0000313" key="19">
    <source>
        <dbReference type="EMBL" id="TIB39719.1"/>
    </source>
</evidence>
<dbReference type="Gene3D" id="3.30.70.580">
    <property type="entry name" value="Pseudouridine synthase I, catalytic domain, N-terminal subdomain"/>
    <property type="match status" value="1"/>
</dbReference>
<dbReference type="InterPro" id="IPR020103">
    <property type="entry name" value="PsdUridine_synth_cat_dom_sf"/>
</dbReference>
<gene>
    <name evidence="19" type="ORF">E3P86_00996</name>
</gene>
<keyword evidence="17" id="KW-1133">Transmembrane helix</keyword>
<feature type="compositionally biased region" description="Low complexity" evidence="16">
    <location>
        <begin position="95"/>
        <end position="116"/>
    </location>
</feature>
<keyword evidence="6" id="KW-0819">tRNA processing</keyword>
<protein>
    <recommendedName>
        <fullName evidence="11">tRNA pseudouridine synthase 1</fullName>
    </recommendedName>
    <alternativeName>
        <fullName evidence="12">tRNA pseudouridylate synthase 1</fullName>
    </alternativeName>
    <alternativeName>
        <fullName evidence="13">tRNA-uridine isomerase 1</fullName>
    </alternativeName>
</protein>
<evidence type="ECO:0000256" key="16">
    <source>
        <dbReference type="SAM" id="MobiDB-lite"/>
    </source>
</evidence>
<dbReference type="SUPFAM" id="SSF55120">
    <property type="entry name" value="Pseudouridine synthase"/>
    <property type="match status" value="1"/>
</dbReference>
<comment type="catalytic activity">
    <reaction evidence="2">
        <text>uridine in snRNA = pseudouridine in snRNA</text>
        <dbReference type="Rhea" id="RHEA:51124"/>
        <dbReference type="Rhea" id="RHEA-COMP:12891"/>
        <dbReference type="Rhea" id="RHEA-COMP:12892"/>
        <dbReference type="ChEBI" id="CHEBI:65314"/>
        <dbReference type="ChEBI" id="CHEBI:65315"/>
    </reaction>
</comment>
<evidence type="ECO:0000256" key="7">
    <source>
        <dbReference type="ARBA" id="ARBA00023235"/>
    </source>
</evidence>
<evidence type="ECO:0000256" key="11">
    <source>
        <dbReference type="ARBA" id="ARBA00073968"/>
    </source>
</evidence>
<name>A0A4T0J9W1_WALIC</name>
<evidence type="ECO:0000256" key="1">
    <source>
        <dbReference type="ARBA" id="ARBA00001166"/>
    </source>
</evidence>
<sequence length="817" mass="91426">MALASYILGFSGVGFATRCWQLAIERRNVFDNFFGHLIAVGAFGTAGFFLHGVSQRQQNALEDRKQVLIENRQKNSQRLLVGMSDTLNTLKRQGSEGAEGVAEAATAAATTTSTRPAQKKQKKQKPNKREKKPDERKTWTKDWAGLPKLSDITPSDTPKLPKRKCAVIVGFCGTGYNGMQIQPHANTRTIEGEIFLAMVNAGVISRENSTDPGKVNLQRAARTDASVHAASNVISLKMIVELPEQGDPVAAINSHLPPHIRIWGYVRTQNSFDARNSCDSRRYEYLLPSYVFLPPAPWTNLGKRLGTQHPFWSEEGVDENESVEGMMQRKRAWRIDTDTLSKARATLQHFTGSHNFWSYTIGKAFTERSAQRYMKELEIRDPFLVEGNEWISVRFYGQSFMLHQIRKMIFMLVNVTRTPTPPSLIEKTYSNTPIVVPKAPGLGLLLEAPCFGVYNTRVQENNIAVEKSAEDRVKKAIEKAHKEQSKVGEKQGENGNEIEKKEKDQEQQGTTLTDEQIRHDTLKQLDGDKKEVIDFEQYSAQIDAFKHEHIYTRLRAEEVTGNVYSRWTGMIDTHEGEQLDYLNGDGVIPDSAVKSGRKGMKGGQSASLDGADVKPIKQLDDSDNEESYDKKALKSGELEGLTSTMEYITPIAKAYARKLPSQLYSTWDKELLPRLYAVMEDGYTVLTSKPSVESVLPLVISLLLIYATVISLYNTARFVIRTLLFLLKWTVIVSVVVGVIQLSSSYTGKDISAVAGGSTWSLLGYLSGSAATNQNKKSRHTWERNGRRSGNKPRKSNSKSKEDVNELINNIINYVLG</sequence>
<evidence type="ECO:0000256" key="12">
    <source>
        <dbReference type="ARBA" id="ARBA00079072"/>
    </source>
</evidence>
<evidence type="ECO:0000256" key="6">
    <source>
        <dbReference type="ARBA" id="ARBA00022694"/>
    </source>
</evidence>
<feature type="domain" description="Pseudouridine synthase I TruA alpha/beta" evidence="18">
    <location>
        <begin position="348"/>
        <end position="447"/>
    </location>
</feature>
<feature type="region of interest" description="Disordered" evidence="16">
    <location>
        <begin position="774"/>
        <end position="802"/>
    </location>
</feature>
<feature type="compositionally biased region" description="Basic residues" evidence="16">
    <location>
        <begin position="787"/>
        <end position="798"/>
    </location>
</feature>
<evidence type="ECO:0000256" key="2">
    <source>
        <dbReference type="ARBA" id="ARBA00001832"/>
    </source>
</evidence>
<feature type="transmembrane region" description="Helical" evidence="17">
    <location>
        <begin position="751"/>
        <end position="771"/>
    </location>
</feature>
<dbReference type="Proteomes" id="UP000310689">
    <property type="component" value="Unassembled WGS sequence"/>
</dbReference>
<feature type="binding site" evidence="15">
    <location>
        <position position="283"/>
    </location>
    <ligand>
        <name>substrate</name>
    </ligand>
</feature>
<dbReference type="GO" id="GO:0031119">
    <property type="term" value="P:tRNA pseudouridine synthesis"/>
    <property type="evidence" value="ECO:0007669"/>
    <property type="project" value="InterPro"/>
</dbReference>
<dbReference type="AlphaFoldDB" id="A0A4T0J9W1"/>
<evidence type="ECO:0000256" key="10">
    <source>
        <dbReference type="ARBA" id="ARBA00053072"/>
    </source>
</evidence>
<feature type="region of interest" description="Disordered" evidence="16">
    <location>
        <begin position="592"/>
        <end position="630"/>
    </location>
</feature>
<keyword evidence="17" id="KW-0472">Membrane</keyword>
<dbReference type="InterPro" id="IPR020097">
    <property type="entry name" value="PsdUridine_synth_TruA_a/b_dom"/>
</dbReference>
<dbReference type="PANTHER" id="PTHR11142:SF4">
    <property type="entry name" value="PSEUDOURIDYLATE SYNTHASE 1 HOMOLOG"/>
    <property type="match status" value="1"/>
</dbReference>
<evidence type="ECO:0000256" key="8">
    <source>
        <dbReference type="ARBA" id="ARBA00023242"/>
    </source>
</evidence>
<dbReference type="InterPro" id="IPR020095">
    <property type="entry name" value="PsdUridine_synth_TruA_C"/>
</dbReference>
<keyword evidence="17" id="KW-0812">Transmembrane</keyword>
<feature type="active site" description="Nucleophile" evidence="14">
    <location>
        <position position="224"/>
    </location>
</feature>
<feature type="compositionally biased region" description="Basic and acidic residues" evidence="16">
    <location>
        <begin position="477"/>
        <end position="506"/>
    </location>
</feature>
<feature type="transmembrane region" description="Helical" evidence="17">
    <location>
        <begin position="725"/>
        <end position="745"/>
    </location>
</feature>
<dbReference type="PANTHER" id="PTHR11142">
    <property type="entry name" value="PSEUDOURIDYLATE SYNTHASE"/>
    <property type="match status" value="1"/>
</dbReference>
<feature type="compositionally biased region" description="Basic and acidic residues" evidence="16">
    <location>
        <begin position="131"/>
        <end position="140"/>
    </location>
</feature>
<feature type="compositionally biased region" description="Basic and acidic residues" evidence="16">
    <location>
        <begin position="611"/>
        <end position="620"/>
    </location>
</feature>
<proteinExistence type="inferred from homology"/>
<comment type="similarity">
    <text evidence="4">Belongs to the tRNA pseudouridine synthase TruA family.</text>
</comment>
<comment type="subcellular location">
    <subcellularLocation>
        <location evidence="3">Nucleus</location>
    </subcellularLocation>
</comment>
<dbReference type="FunFam" id="3.30.70.660:FF:000002">
    <property type="entry name" value="tRNA pseudouridine synthase"/>
    <property type="match status" value="1"/>
</dbReference>
<dbReference type="CDD" id="cd02568">
    <property type="entry name" value="PseudoU_synth_PUS1_PUS2"/>
    <property type="match status" value="1"/>
</dbReference>
<dbReference type="GO" id="GO:0005634">
    <property type="term" value="C:nucleus"/>
    <property type="evidence" value="ECO:0007669"/>
    <property type="project" value="UniProtKB-SubCell"/>
</dbReference>
<dbReference type="GO" id="GO:1990481">
    <property type="term" value="P:mRNA pseudouridine synthesis"/>
    <property type="evidence" value="ECO:0007669"/>
    <property type="project" value="TreeGrafter"/>
</dbReference>
<accession>A0A4T0J9W1</accession>
<comment type="function">
    <text evidence="10">Formation of pseudouridine at positions 27 and 28 in the anticodon stem and loop of transfer RNAs; at positions 34 and 36 of intron-containing precursor tRNA(Ile) and at position 35 in the intron-containing tRNA(Tyr). Catalyzes pseudouridylation at position 44 in U2 snRNA. Also catalyzes pseudouridylation of mRNAs.</text>
</comment>
<evidence type="ECO:0000256" key="14">
    <source>
        <dbReference type="PIRSR" id="PIRSR641708-1"/>
    </source>
</evidence>
<dbReference type="EMBL" id="SPOI01000027">
    <property type="protein sequence ID" value="TIB39719.1"/>
    <property type="molecule type" value="Genomic_DNA"/>
</dbReference>
<evidence type="ECO:0000313" key="20">
    <source>
        <dbReference type="Proteomes" id="UP000310689"/>
    </source>
</evidence>
<keyword evidence="5" id="KW-0507">mRNA processing</keyword>
<dbReference type="GO" id="GO:0003723">
    <property type="term" value="F:RNA binding"/>
    <property type="evidence" value="ECO:0007669"/>
    <property type="project" value="InterPro"/>
</dbReference>
<evidence type="ECO:0000256" key="17">
    <source>
        <dbReference type="SAM" id="Phobius"/>
    </source>
</evidence>
<evidence type="ECO:0000259" key="18">
    <source>
        <dbReference type="Pfam" id="PF01416"/>
    </source>
</evidence>
<dbReference type="NCBIfam" id="TIGR00071">
    <property type="entry name" value="hisT_truA"/>
    <property type="match status" value="1"/>
</dbReference>
<evidence type="ECO:0000256" key="9">
    <source>
        <dbReference type="ARBA" id="ARBA00036943"/>
    </source>
</evidence>
<dbReference type="InterPro" id="IPR020094">
    <property type="entry name" value="TruA/RsuA/RluB/E/F_N"/>
</dbReference>
<dbReference type="GO" id="GO:0009982">
    <property type="term" value="F:pseudouridine synthase activity"/>
    <property type="evidence" value="ECO:0007669"/>
    <property type="project" value="InterPro"/>
</dbReference>
<dbReference type="InterPro" id="IPR001406">
    <property type="entry name" value="PsdUridine_synth_TruA"/>
</dbReference>
<evidence type="ECO:0000256" key="13">
    <source>
        <dbReference type="ARBA" id="ARBA00080858"/>
    </source>
</evidence>
<dbReference type="Gene3D" id="3.30.70.660">
    <property type="entry name" value="Pseudouridine synthase I, catalytic domain, C-terminal subdomain"/>
    <property type="match status" value="1"/>
</dbReference>
<dbReference type="FunFam" id="3.30.70.580:FF:000002">
    <property type="entry name" value="tRNA pseudouridine synthase"/>
    <property type="match status" value="1"/>
</dbReference>
<evidence type="ECO:0000256" key="3">
    <source>
        <dbReference type="ARBA" id="ARBA00004123"/>
    </source>
</evidence>
<dbReference type="GO" id="GO:0031120">
    <property type="term" value="P:snRNA pseudouridine synthesis"/>
    <property type="evidence" value="ECO:0007669"/>
    <property type="project" value="UniProtKB-ARBA"/>
</dbReference>
<keyword evidence="7" id="KW-0413">Isomerase</keyword>
<evidence type="ECO:0000256" key="5">
    <source>
        <dbReference type="ARBA" id="ARBA00022664"/>
    </source>
</evidence>
<organism evidence="19 20">
    <name type="scientific">Wallemia ichthyophaga</name>
    <dbReference type="NCBI Taxonomy" id="245174"/>
    <lineage>
        <taxon>Eukaryota</taxon>
        <taxon>Fungi</taxon>
        <taxon>Dikarya</taxon>
        <taxon>Basidiomycota</taxon>
        <taxon>Wallemiomycotina</taxon>
        <taxon>Wallemiomycetes</taxon>
        <taxon>Wallemiales</taxon>
        <taxon>Wallemiaceae</taxon>
        <taxon>Wallemia</taxon>
    </lineage>
</organism>
<comment type="caution">
    <text evidence="19">The sequence shown here is derived from an EMBL/GenBank/DDBJ whole genome shotgun (WGS) entry which is preliminary data.</text>
</comment>
<reference evidence="19 20" key="1">
    <citation type="submission" date="2019-03" db="EMBL/GenBank/DDBJ databases">
        <title>Sequencing 23 genomes of Wallemia ichthyophaga.</title>
        <authorList>
            <person name="Gostincar C."/>
        </authorList>
    </citation>
    <scope>NUCLEOTIDE SEQUENCE [LARGE SCALE GENOMIC DNA]</scope>
    <source>
        <strain evidence="19 20">EXF-6200</strain>
    </source>
</reference>
<feature type="region of interest" description="Disordered" evidence="16">
    <location>
        <begin position="93"/>
        <end position="157"/>
    </location>
</feature>
<evidence type="ECO:0000256" key="15">
    <source>
        <dbReference type="PIRSR" id="PIRSR641708-2"/>
    </source>
</evidence>
<comment type="catalytic activity">
    <reaction evidence="9">
        <text>a uridine in tRNA = a pseudouridine in tRNA</text>
        <dbReference type="Rhea" id="RHEA:54572"/>
        <dbReference type="Rhea" id="RHEA-COMP:13339"/>
        <dbReference type="Rhea" id="RHEA-COMP:13934"/>
        <dbReference type="ChEBI" id="CHEBI:65314"/>
        <dbReference type="ChEBI" id="CHEBI:65315"/>
    </reaction>
</comment>
<keyword evidence="8" id="KW-0539">Nucleus</keyword>
<feature type="region of interest" description="Disordered" evidence="16">
    <location>
        <begin position="477"/>
        <end position="513"/>
    </location>
</feature>
<dbReference type="GO" id="GO:0006397">
    <property type="term" value="P:mRNA processing"/>
    <property type="evidence" value="ECO:0007669"/>
    <property type="project" value="UniProtKB-KW"/>
</dbReference>